<gene>
    <name evidence="2" type="ORF">PR048_032975</name>
</gene>
<dbReference type="Proteomes" id="UP001159363">
    <property type="component" value="Chromosome 15"/>
</dbReference>
<proteinExistence type="predicted"/>
<dbReference type="EMBL" id="JARBHB010000016">
    <property type="protein sequence ID" value="KAJ8867112.1"/>
    <property type="molecule type" value="Genomic_DNA"/>
</dbReference>
<keyword evidence="1" id="KW-0472">Membrane</keyword>
<evidence type="ECO:0000256" key="1">
    <source>
        <dbReference type="SAM" id="Phobius"/>
    </source>
</evidence>
<keyword evidence="1" id="KW-0812">Transmembrane</keyword>
<comment type="caution">
    <text evidence="2">The sequence shown here is derived from an EMBL/GenBank/DDBJ whole genome shotgun (WGS) entry which is preliminary data.</text>
</comment>
<evidence type="ECO:0000313" key="3">
    <source>
        <dbReference type="Proteomes" id="UP001159363"/>
    </source>
</evidence>
<reference evidence="2 3" key="1">
    <citation type="submission" date="2023-02" db="EMBL/GenBank/DDBJ databases">
        <title>LHISI_Scaffold_Assembly.</title>
        <authorList>
            <person name="Stuart O.P."/>
            <person name="Cleave R."/>
            <person name="Magrath M.J.L."/>
            <person name="Mikheyev A.S."/>
        </authorList>
    </citation>
    <scope>NUCLEOTIDE SEQUENCE [LARGE SCALE GENOMIC DNA]</scope>
    <source>
        <strain evidence="2">Daus_M_001</strain>
        <tissue evidence="2">Leg muscle</tissue>
    </source>
</reference>
<accession>A0ABQ9G3S2</accession>
<evidence type="ECO:0000313" key="2">
    <source>
        <dbReference type="EMBL" id="KAJ8867112.1"/>
    </source>
</evidence>
<keyword evidence="3" id="KW-1185">Reference proteome</keyword>
<keyword evidence="1" id="KW-1133">Transmembrane helix</keyword>
<organism evidence="2 3">
    <name type="scientific">Dryococelus australis</name>
    <dbReference type="NCBI Taxonomy" id="614101"/>
    <lineage>
        <taxon>Eukaryota</taxon>
        <taxon>Metazoa</taxon>
        <taxon>Ecdysozoa</taxon>
        <taxon>Arthropoda</taxon>
        <taxon>Hexapoda</taxon>
        <taxon>Insecta</taxon>
        <taxon>Pterygota</taxon>
        <taxon>Neoptera</taxon>
        <taxon>Polyneoptera</taxon>
        <taxon>Phasmatodea</taxon>
        <taxon>Verophasmatodea</taxon>
        <taxon>Anareolatae</taxon>
        <taxon>Phasmatidae</taxon>
        <taxon>Eurycanthinae</taxon>
        <taxon>Dryococelus</taxon>
    </lineage>
</organism>
<sequence length="229" mass="27173">MWPLAMFYYILAMCGANAYVLYNMYSKAEKLARYEFSKLDVFQVYSRQNYDLRVKAAVARLSNTSSRSKYGWFRKIAIIDYMKISPPRCFKIVKTKLVEYVVNRKTWMTCELFEKWLVKLDKKICTVHKSIPVLENESVFPTTHDLLFSQWIRVRLVENILAANEDKKIKINLQAFRMCNCAWEKVTVKQLQIVSTKQDLHSEDTIMTSKIKIKKIMTKSCQLWRFLET</sequence>
<protein>
    <submittedName>
        <fullName evidence="2">Uncharacterized protein</fullName>
    </submittedName>
</protein>
<feature type="transmembrane region" description="Helical" evidence="1">
    <location>
        <begin position="6"/>
        <end position="25"/>
    </location>
</feature>
<name>A0ABQ9G3S2_9NEOP</name>